<accession>A0ABW5WNV0</accession>
<dbReference type="InterPro" id="IPR018060">
    <property type="entry name" value="HTH_AraC"/>
</dbReference>
<dbReference type="Proteomes" id="UP001597533">
    <property type="component" value="Unassembled WGS sequence"/>
</dbReference>
<dbReference type="Pfam" id="PF12833">
    <property type="entry name" value="HTH_18"/>
    <property type="match status" value="1"/>
</dbReference>
<name>A0ABW5WNV0_9FLAO</name>
<dbReference type="PANTHER" id="PTHR43280">
    <property type="entry name" value="ARAC-FAMILY TRANSCRIPTIONAL REGULATOR"/>
    <property type="match status" value="1"/>
</dbReference>
<keyword evidence="3" id="KW-0804">Transcription</keyword>
<protein>
    <submittedName>
        <fullName evidence="5">DUF6597 domain-containing transcriptional factor</fullName>
    </submittedName>
</protein>
<evidence type="ECO:0000313" key="6">
    <source>
        <dbReference type="Proteomes" id="UP001597533"/>
    </source>
</evidence>
<feature type="domain" description="HTH araC/xylS-type" evidence="4">
    <location>
        <begin position="180"/>
        <end position="256"/>
    </location>
</feature>
<organism evidence="5 6">
    <name type="scientific">Lacinutrix iliipiscaria</name>
    <dbReference type="NCBI Taxonomy" id="1230532"/>
    <lineage>
        <taxon>Bacteria</taxon>
        <taxon>Pseudomonadati</taxon>
        <taxon>Bacteroidota</taxon>
        <taxon>Flavobacteriia</taxon>
        <taxon>Flavobacteriales</taxon>
        <taxon>Flavobacteriaceae</taxon>
        <taxon>Lacinutrix</taxon>
    </lineage>
</organism>
<keyword evidence="1" id="KW-0805">Transcription regulation</keyword>
<dbReference type="InterPro" id="IPR009057">
    <property type="entry name" value="Homeodomain-like_sf"/>
</dbReference>
<dbReference type="PROSITE" id="PS01124">
    <property type="entry name" value="HTH_ARAC_FAMILY_2"/>
    <property type="match status" value="1"/>
</dbReference>
<dbReference type="PROSITE" id="PS00041">
    <property type="entry name" value="HTH_ARAC_FAMILY_1"/>
    <property type="match status" value="1"/>
</dbReference>
<evidence type="ECO:0000313" key="5">
    <source>
        <dbReference type="EMBL" id="MFD2824139.1"/>
    </source>
</evidence>
<sequence length="269" mass="31437">MLFKKYPPSKEFAHLIAYFWTLKSSENDIADATYRFVPDAYVDWVFHTGNPWQCDFPNVSENKKTSQFHVFGQIKKYINLSLPEHNLDVFGVKFHPWVANKVWKVDMHYLTDSCLSLCQLELPNMLELQEQIYISKRINEKMKCIEQYLSSYVGDSNNKSLEQTFSSLSIDASQLKVQGLGIGIRRLEQRFKNEIGISPKLFIRTIRINTVIEQMKINKHQSLTQLALEHNYYDQSHFIKDFKQFTGLNPSKFLKSINPNGDILNLRVS</sequence>
<dbReference type="InterPro" id="IPR046532">
    <property type="entry name" value="DUF6597"/>
</dbReference>
<dbReference type="SMART" id="SM00342">
    <property type="entry name" value="HTH_ARAC"/>
    <property type="match status" value="1"/>
</dbReference>
<keyword evidence="6" id="KW-1185">Reference proteome</keyword>
<dbReference type="EMBL" id="JBHUOV010000007">
    <property type="protein sequence ID" value="MFD2824139.1"/>
    <property type="molecule type" value="Genomic_DNA"/>
</dbReference>
<dbReference type="Pfam" id="PF20240">
    <property type="entry name" value="DUF6597"/>
    <property type="match status" value="1"/>
</dbReference>
<dbReference type="RefSeq" id="WP_183488764.1">
    <property type="nucleotide sequence ID" value="NZ_JBHUOV010000007.1"/>
</dbReference>
<dbReference type="SUPFAM" id="SSF46689">
    <property type="entry name" value="Homeodomain-like"/>
    <property type="match status" value="1"/>
</dbReference>
<dbReference type="Gene3D" id="1.10.10.60">
    <property type="entry name" value="Homeodomain-like"/>
    <property type="match status" value="1"/>
</dbReference>
<evidence type="ECO:0000256" key="2">
    <source>
        <dbReference type="ARBA" id="ARBA00023125"/>
    </source>
</evidence>
<comment type="caution">
    <text evidence="5">The sequence shown here is derived from an EMBL/GenBank/DDBJ whole genome shotgun (WGS) entry which is preliminary data.</text>
</comment>
<evidence type="ECO:0000256" key="3">
    <source>
        <dbReference type="ARBA" id="ARBA00023163"/>
    </source>
</evidence>
<gene>
    <name evidence="5" type="ORF">ACFS5M_10680</name>
</gene>
<evidence type="ECO:0000256" key="1">
    <source>
        <dbReference type="ARBA" id="ARBA00023015"/>
    </source>
</evidence>
<dbReference type="PANTHER" id="PTHR43280:SF2">
    <property type="entry name" value="HTH-TYPE TRANSCRIPTIONAL REGULATOR EXSA"/>
    <property type="match status" value="1"/>
</dbReference>
<reference evidence="6" key="1">
    <citation type="journal article" date="2019" name="Int. J. Syst. Evol. Microbiol.">
        <title>The Global Catalogue of Microorganisms (GCM) 10K type strain sequencing project: providing services to taxonomists for standard genome sequencing and annotation.</title>
        <authorList>
            <consortium name="The Broad Institute Genomics Platform"/>
            <consortium name="The Broad Institute Genome Sequencing Center for Infectious Disease"/>
            <person name="Wu L."/>
            <person name="Ma J."/>
        </authorList>
    </citation>
    <scope>NUCLEOTIDE SEQUENCE [LARGE SCALE GENOMIC DNA]</scope>
    <source>
        <strain evidence="6">KCTC 32141</strain>
    </source>
</reference>
<evidence type="ECO:0000259" key="4">
    <source>
        <dbReference type="PROSITE" id="PS01124"/>
    </source>
</evidence>
<proteinExistence type="predicted"/>
<dbReference type="InterPro" id="IPR018062">
    <property type="entry name" value="HTH_AraC-typ_CS"/>
</dbReference>
<keyword evidence="2" id="KW-0238">DNA-binding</keyword>